<dbReference type="EMBL" id="AHNR02000026">
    <property type="protein sequence ID" value="EKR55970.1"/>
    <property type="molecule type" value="Genomic_DNA"/>
</dbReference>
<protein>
    <submittedName>
        <fullName evidence="1">Uncharacterized protein</fullName>
    </submittedName>
</protein>
<evidence type="ECO:0000313" key="2">
    <source>
        <dbReference type="Proteomes" id="UP000001340"/>
    </source>
</evidence>
<dbReference type="AlphaFoldDB" id="A0A0E2D7H3"/>
<gene>
    <name evidence="1" type="ORF">LEP1GSC105_3690</name>
</gene>
<reference evidence="1 2" key="1">
    <citation type="submission" date="2012-10" db="EMBL/GenBank/DDBJ databases">
        <authorList>
            <person name="Harkins D.M."/>
            <person name="Durkin A.S."/>
            <person name="Brinkac L.M."/>
            <person name="Haft D.H."/>
            <person name="Selengut J.D."/>
            <person name="Sanka R."/>
            <person name="DePew J."/>
            <person name="Purushe J."/>
            <person name="Chanthongthip A."/>
            <person name="Lattana O."/>
            <person name="Phetsouvanh R."/>
            <person name="Newton P.N."/>
            <person name="Vinetz J.M."/>
            <person name="Sutton G.G."/>
            <person name="Nierman W.C."/>
            <person name="Fouts D.E."/>
        </authorList>
    </citation>
    <scope>NUCLEOTIDE SEQUENCE [LARGE SCALE GENOMIC DNA]</scope>
    <source>
        <strain evidence="1 2">UI 12758</strain>
    </source>
</reference>
<accession>A0A0E2D7H3</accession>
<organism evidence="1 2">
    <name type="scientific">Leptospira interrogans str. UI 12758</name>
    <dbReference type="NCBI Taxonomy" id="1049938"/>
    <lineage>
        <taxon>Bacteria</taxon>
        <taxon>Pseudomonadati</taxon>
        <taxon>Spirochaetota</taxon>
        <taxon>Spirochaetia</taxon>
        <taxon>Leptospirales</taxon>
        <taxon>Leptospiraceae</taxon>
        <taxon>Leptospira</taxon>
    </lineage>
</organism>
<comment type="caution">
    <text evidence="1">The sequence shown here is derived from an EMBL/GenBank/DDBJ whole genome shotgun (WGS) entry which is preliminary data.</text>
</comment>
<dbReference type="Proteomes" id="UP000001340">
    <property type="component" value="Unassembled WGS sequence"/>
</dbReference>
<name>A0A0E2D7H3_LEPIR</name>
<sequence>MYQNGRIRSMLFLTKNRTNVLSVNLSEIQTISLNRLKP</sequence>
<evidence type="ECO:0000313" key="1">
    <source>
        <dbReference type="EMBL" id="EKR55970.1"/>
    </source>
</evidence>
<proteinExistence type="predicted"/>